<feature type="active site" description="Proton donor" evidence="2">
    <location>
        <position position="40"/>
    </location>
</feature>
<dbReference type="Pfam" id="PF02834">
    <property type="entry name" value="LigT_PEase"/>
    <property type="match status" value="1"/>
</dbReference>
<dbReference type="HAMAP" id="MF_01940">
    <property type="entry name" value="RNA_CPDase"/>
    <property type="match status" value="1"/>
</dbReference>
<dbReference type="AlphaFoldDB" id="A0A2J6X926"/>
<evidence type="ECO:0000313" key="4">
    <source>
        <dbReference type="EMBL" id="PMP83815.1"/>
    </source>
</evidence>
<dbReference type="Gene3D" id="3.90.1140.10">
    <property type="entry name" value="Cyclic phosphodiesterase"/>
    <property type="match status" value="1"/>
</dbReference>
<keyword evidence="1 2" id="KW-0378">Hydrolase</keyword>
<comment type="function">
    <text evidence="2">Hydrolyzes RNA 2',3'-cyclic phosphodiester to an RNA 2'-phosphomonoester.</text>
</comment>
<sequence>MRVFIALKTTSYEERLFKILEDIKKEIKGDIKWVSKNNLHVTTKFLGEIEESFLKEVFKITEETSKFSKPFSFEIKGISGFPKRDFARVLFFSIVDVDRNIESIMRRLDKDFERYHFKREESYVPHITFGRCRTSYVNLDEYKFGDFGFIVNAFGLTVYESILMNTGPIYKEIETFNFHN</sequence>
<comment type="caution">
    <text evidence="4">The sequence shown here is derived from an EMBL/GenBank/DDBJ whole genome shotgun (WGS) entry which is preliminary data.</text>
</comment>
<evidence type="ECO:0000313" key="5">
    <source>
        <dbReference type="Proteomes" id="UP000236910"/>
    </source>
</evidence>
<protein>
    <recommendedName>
        <fullName evidence="2">RNA 2',3'-cyclic phosphodiesterase</fullName>
        <shortName evidence="2">RNA 2',3'-CPDase</shortName>
        <ecNumber evidence="2">3.1.4.58</ecNumber>
    </recommendedName>
</protein>
<dbReference type="EMBL" id="PNIX01000066">
    <property type="protein sequence ID" value="PMP83815.1"/>
    <property type="molecule type" value="Genomic_DNA"/>
</dbReference>
<gene>
    <name evidence="4" type="ORF">C0175_01120</name>
</gene>
<proteinExistence type="inferred from homology"/>
<feature type="domain" description="Phosphoesterase HXTX" evidence="3">
    <location>
        <begin position="13"/>
        <end position="90"/>
    </location>
</feature>
<dbReference type="NCBIfam" id="TIGR02258">
    <property type="entry name" value="2_5_ligase"/>
    <property type="match status" value="1"/>
</dbReference>
<dbReference type="InterPro" id="IPR004175">
    <property type="entry name" value="RNA_CPDase"/>
</dbReference>
<feature type="short sequence motif" description="HXTX 2" evidence="2">
    <location>
        <begin position="126"/>
        <end position="129"/>
    </location>
</feature>
<dbReference type="InterPro" id="IPR009097">
    <property type="entry name" value="Cyclic_Pdiesterase"/>
</dbReference>
<dbReference type="GO" id="GO:0004113">
    <property type="term" value="F:2',3'-cyclic-nucleotide 3'-phosphodiesterase activity"/>
    <property type="evidence" value="ECO:0007669"/>
    <property type="project" value="InterPro"/>
</dbReference>
<name>A0A2J6X926_9BACT</name>
<accession>A0A2J6X926</accession>
<organism evidence="4 5">
    <name type="scientific">Caldisericum exile</name>
    <dbReference type="NCBI Taxonomy" id="693075"/>
    <lineage>
        <taxon>Bacteria</taxon>
        <taxon>Pseudomonadati</taxon>
        <taxon>Caldisericota/Cryosericota group</taxon>
        <taxon>Caldisericota</taxon>
        <taxon>Caldisericia</taxon>
        <taxon>Caldisericales</taxon>
        <taxon>Caldisericaceae</taxon>
        <taxon>Caldisericum</taxon>
    </lineage>
</organism>
<dbReference type="EC" id="3.1.4.58" evidence="2"/>
<comment type="similarity">
    <text evidence="2">Belongs to the 2H phosphoesterase superfamily. ThpR family.</text>
</comment>
<reference evidence="4 5" key="1">
    <citation type="submission" date="2018-01" db="EMBL/GenBank/DDBJ databases">
        <title>Metagenomic assembled genomes from two thermal pools in the Uzon Caldera, Kamchatka, Russia.</title>
        <authorList>
            <person name="Wilkins L."/>
            <person name="Ettinger C."/>
        </authorList>
    </citation>
    <scope>NUCLEOTIDE SEQUENCE [LARGE SCALE GENOMIC DNA]</scope>
    <source>
        <strain evidence="4">ARK-10</strain>
    </source>
</reference>
<dbReference type="PANTHER" id="PTHR35561:SF1">
    <property type="entry name" value="RNA 2',3'-CYCLIC PHOSPHODIESTERASE"/>
    <property type="match status" value="1"/>
</dbReference>
<dbReference type="Proteomes" id="UP000236910">
    <property type="component" value="Unassembled WGS sequence"/>
</dbReference>
<comment type="catalytic activity">
    <reaction evidence="2">
        <text>a 3'-end 2',3'-cyclophospho-ribonucleotide-RNA + H2O = a 3'-end 2'-phospho-ribonucleotide-RNA + H(+)</text>
        <dbReference type="Rhea" id="RHEA:11828"/>
        <dbReference type="Rhea" id="RHEA-COMP:10464"/>
        <dbReference type="Rhea" id="RHEA-COMP:17353"/>
        <dbReference type="ChEBI" id="CHEBI:15377"/>
        <dbReference type="ChEBI" id="CHEBI:15378"/>
        <dbReference type="ChEBI" id="CHEBI:83064"/>
        <dbReference type="ChEBI" id="CHEBI:173113"/>
        <dbReference type="EC" id="3.1.4.58"/>
    </reaction>
</comment>
<evidence type="ECO:0000256" key="2">
    <source>
        <dbReference type="HAMAP-Rule" id="MF_01940"/>
    </source>
</evidence>
<dbReference type="SUPFAM" id="SSF55144">
    <property type="entry name" value="LigT-like"/>
    <property type="match status" value="1"/>
</dbReference>
<evidence type="ECO:0000259" key="3">
    <source>
        <dbReference type="Pfam" id="PF02834"/>
    </source>
</evidence>
<feature type="short sequence motif" description="HXTX 1" evidence="2">
    <location>
        <begin position="40"/>
        <end position="43"/>
    </location>
</feature>
<dbReference type="InterPro" id="IPR014051">
    <property type="entry name" value="Phosphoesterase_HXTX"/>
</dbReference>
<dbReference type="GO" id="GO:0008664">
    <property type="term" value="F:RNA 2',3'-cyclic 3'-phosphodiesterase activity"/>
    <property type="evidence" value="ECO:0007669"/>
    <property type="project" value="UniProtKB-EC"/>
</dbReference>
<feature type="active site" description="Proton acceptor" evidence="2">
    <location>
        <position position="126"/>
    </location>
</feature>
<dbReference type="PANTHER" id="PTHR35561">
    <property type="entry name" value="RNA 2',3'-CYCLIC PHOSPHODIESTERASE"/>
    <property type="match status" value="1"/>
</dbReference>
<evidence type="ECO:0000256" key="1">
    <source>
        <dbReference type="ARBA" id="ARBA00022801"/>
    </source>
</evidence>